<dbReference type="AlphaFoldDB" id="B9E419"/>
<proteinExistence type="predicted"/>
<gene>
    <name evidence="1" type="ordered locus">CKR_2193</name>
</gene>
<reference evidence="2" key="1">
    <citation type="submission" date="2005-09" db="EMBL/GenBank/DDBJ databases">
        <title>Complete genome sequence of Clostridium kluyveri and comparative genomics of Clostridia species.</title>
        <authorList>
            <person name="Inui M."/>
            <person name="Nonaka H."/>
            <person name="Shinoda Y."/>
            <person name="Ikenaga Y."/>
            <person name="Abe M."/>
            <person name="Naito K."/>
            <person name="Vertes A.A."/>
            <person name="Yukawa H."/>
        </authorList>
    </citation>
    <scope>NUCLEOTIDE SEQUENCE [LARGE SCALE GENOMIC DNA]</scope>
    <source>
        <strain evidence="2">NBRC 12016</strain>
    </source>
</reference>
<sequence>MEEGNFMCAVVKKIISRKELTTQKIICKNATLPSEEYVLLKGVVYSPQRRPLPHAAIDIIQIDSNVTPQVKKNIGVTFTLEDGSYGVPLLWKKGYAYELTAYSPA</sequence>
<dbReference type="Proteomes" id="UP000007969">
    <property type="component" value="Chromosome"/>
</dbReference>
<protein>
    <recommendedName>
        <fullName evidence="3">Carboxypeptidase regulatory-like domain-containing protein</fullName>
    </recommendedName>
</protein>
<evidence type="ECO:0000313" key="2">
    <source>
        <dbReference type="Proteomes" id="UP000007969"/>
    </source>
</evidence>
<dbReference type="KEGG" id="ckr:CKR_2193"/>
<name>B9E419_CLOK1</name>
<evidence type="ECO:0000313" key="1">
    <source>
        <dbReference type="EMBL" id="BAH07244.1"/>
    </source>
</evidence>
<dbReference type="EMBL" id="AP009049">
    <property type="protein sequence ID" value="BAH07244.1"/>
    <property type="molecule type" value="Genomic_DNA"/>
</dbReference>
<accession>B9E419</accession>
<organism evidence="1 2">
    <name type="scientific">Clostridium kluyveri (strain NBRC 12016)</name>
    <dbReference type="NCBI Taxonomy" id="583346"/>
    <lineage>
        <taxon>Bacteria</taxon>
        <taxon>Bacillati</taxon>
        <taxon>Bacillota</taxon>
        <taxon>Clostridia</taxon>
        <taxon>Eubacteriales</taxon>
        <taxon>Clostridiaceae</taxon>
        <taxon>Clostridium</taxon>
    </lineage>
</organism>
<dbReference type="HOGENOM" id="CLU_179851_0_0_9"/>
<evidence type="ECO:0008006" key="3">
    <source>
        <dbReference type="Google" id="ProtNLM"/>
    </source>
</evidence>